<feature type="region of interest" description="Disordered" evidence="1">
    <location>
        <begin position="367"/>
        <end position="389"/>
    </location>
</feature>
<dbReference type="PANTHER" id="PTHR46033">
    <property type="entry name" value="PROTEIN MAIN-LIKE 2"/>
    <property type="match status" value="1"/>
</dbReference>
<feature type="domain" description="Aminotransferase-like plant mobile" evidence="2">
    <location>
        <begin position="59"/>
        <end position="277"/>
    </location>
</feature>
<feature type="compositionally biased region" description="Polar residues" evidence="1">
    <location>
        <begin position="367"/>
        <end position="382"/>
    </location>
</feature>
<dbReference type="PANTHER" id="PTHR46033:SF8">
    <property type="entry name" value="PROTEIN MAINTENANCE OF MERISTEMS-LIKE"/>
    <property type="match status" value="1"/>
</dbReference>
<protein>
    <recommendedName>
        <fullName evidence="2">Aminotransferase-like plant mobile domain-containing protein</fullName>
    </recommendedName>
</protein>
<dbReference type="InterPro" id="IPR044824">
    <property type="entry name" value="MAIN-like"/>
</dbReference>
<organism evidence="3 4">
    <name type="scientific">Trapa incisa</name>
    <dbReference type="NCBI Taxonomy" id="236973"/>
    <lineage>
        <taxon>Eukaryota</taxon>
        <taxon>Viridiplantae</taxon>
        <taxon>Streptophyta</taxon>
        <taxon>Embryophyta</taxon>
        <taxon>Tracheophyta</taxon>
        <taxon>Spermatophyta</taxon>
        <taxon>Magnoliopsida</taxon>
        <taxon>eudicotyledons</taxon>
        <taxon>Gunneridae</taxon>
        <taxon>Pentapetalae</taxon>
        <taxon>rosids</taxon>
        <taxon>malvids</taxon>
        <taxon>Myrtales</taxon>
        <taxon>Lythraceae</taxon>
        <taxon>Trapa</taxon>
    </lineage>
</organism>
<gene>
    <name evidence="3" type="ORF">SAY87_008362</name>
</gene>
<comment type="caution">
    <text evidence="3">The sequence shown here is derived from an EMBL/GenBank/DDBJ whole genome shotgun (WGS) entry which is preliminary data.</text>
</comment>
<reference evidence="3 4" key="1">
    <citation type="journal article" date="2023" name="Hortic Res">
        <title>Pangenome of water caltrop reveals structural variations and asymmetric subgenome divergence after allopolyploidization.</title>
        <authorList>
            <person name="Zhang X."/>
            <person name="Chen Y."/>
            <person name="Wang L."/>
            <person name="Yuan Y."/>
            <person name="Fang M."/>
            <person name="Shi L."/>
            <person name="Lu R."/>
            <person name="Comes H.P."/>
            <person name="Ma Y."/>
            <person name="Chen Y."/>
            <person name="Huang G."/>
            <person name="Zhou Y."/>
            <person name="Zheng Z."/>
            <person name="Qiu Y."/>
        </authorList>
    </citation>
    <scope>NUCLEOTIDE SEQUENCE [LARGE SCALE GENOMIC DNA]</scope>
    <source>
        <tissue evidence="3">Roots</tissue>
    </source>
</reference>
<evidence type="ECO:0000313" key="4">
    <source>
        <dbReference type="Proteomes" id="UP001345219"/>
    </source>
</evidence>
<evidence type="ECO:0000259" key="2">
    <source>
        <dbReference type="Pfam" id="PF10536"/>
    </source>
</evidence>
<dbReference type="AlphaFoldDB" id="A0AAN7KNP6"/>
<sequence length="473" mass="53780">MKKAGRKSSVGLSDCRSSIDDYSTKFSSPKFVKRVEALTNEQRKVIEKTGLGNLLLIPNQTMNRKLLLELMDKWSSARQAFIIPQGELTLTPLDVALIMGLRVKGDPVLLKDDEPFSDLEEEFGATPEKRKIPINFLESKLDSLGGVVNHDFLRTFLLFTFGVFLFPESSGNVDSRYLSFLRNPYDACKYAWGSAVLDEILMWLNKRKDSSTQSVGGCLTFLQIWSYEHIDFARPGLLDNAAFPRACRWENRKHNPRQSISFTKMFHELTDNQIIWTIKPSSYELEHDIIRETMEVRKDGDKCIGVKELLHTDMAVKLEYVSDNGTSDGTEKVEEYEELLKPCQYDLQNRSYPSVLDCTATSSSLQSADMEHLSTSLGSSGESPAGNEGDLMLKNRELEERILELERQIDGLRLELKERQLSGQILKEENVELKKEVDDLKRENRAISLSSDNLVRRIEVLLSSDSLDGVEET</sequence>
<dbReference type="EMBL" id="JAXIOK010000007">
    <property type="protein sequence ID" value="KAK4766720.1"/>
    <property type="molecule type" value="Genomic_DNA"/>
</dbReference>
<evidence type="ECO:0000256" key="1">
    <source>
        <dbReference type="SAM" id="MobiDB-lite"/>
    </source>
</evidence>
<dbReference type="Pfam" id="PF10536">
    <property type="entry name" value="PMD"/>
    <property type="match status" value="1"/>
</dbReference>
<accession>A0AAN7KNP6</accession>
<dbReference type="Proteomes" id="UP001345219">
    <property type="component" value="Chromosome 7"/>
</dbReference>
<proteinExistence type="predicted"/>
<evidence type="ECO:0000313" key="3">
    <source>
        <dbReference type="EMBL" id="KAK4766720.1"/>
    </source>
</evidence>
<keyword evidence="4" id="KW-1185">Reference proteome</keyword>
<dbReference type="GO" id="GO:0010073">
    <property type="term" value="P:meristem maintenance"/>
    <property type="evidence" value="ECO:0007669"/>
    <property type="project" value="InterPro"/>
</dbReference>
<dbReference type="InterPro" id="IPR019557">
    <property type="entry name" value="AminoTfrase-like_pln_mobile"/>
</dbReference>
<name>A0AAN7KNP6_9MYRT</name>